<accession>A0ABR4KKH4</accession>
<sequence length="193" mass="21663">MKQLTCGSTGGSSRQLSVIECSGSKIHVYPGSHHYKLIAHEPVRRQPFRPLCNSPTNYTRSSADNPCIPKRSEMRRRQGQAGTEHHPSTAEPGQLYKPGYKHRAVDSLPETEDAKTLARPSSLSSSRVLCLRRSSKSTYCLYCLEKRAPSGPEESSAMDHQTRHRSAVFRPLPSHHLLTLFWPFALLARVLML</sequence>
<evidence type="ECO:0000313" key="3">
    <source>
        <dbReference type="Proteomes" id="UP001610444"/>
    </source>
</evidence>
<protein>
    <submittedName>
        <fullName evidence="2">Uncharacterized protein</fullName>
    </submittedName>
</protein>
<gene>
    <name evidence="2" type="ORF">BJX68DRAFT_58583</name>
</gene>
<evidence type="ECO:0000313" key="2">
    <source>
        <dbReference type="EMBL" id="KAL2852774.1"/>
    </source>
</evidence>
<comment type="caution">
    <text evidence="2">The sequence shown here is derived from an EMBL/GenBank/DDBJ whole genome shotgun (WGS) entry which is preliminary data.</text>
</comment>
<organism evidence="2 3">
    <name type="scientific">Aspergillus pseudodeflectus</name>
    <dbReference type="NCBI Taxonomy" id="176178"/>
    <lineage>
        <taxon>Eukaryota</taxon>
        <taxon>Fungi</taxon>
        <taxon>Dikarya</taxon>
        <taxon>Ascomycota</taxon>
        <taxon>Pezizomycotina</taxon>
        <taxon>Eurotiomycetes</taxon>
        <taxon>Eurotiomycetidae</taxon>
        <taxon>Eurotiales</taxon>
        <taxon>Aspergillaceae</taxon>
        <taxon>Aspergillus</taxon>
        <taxon>Aspergillus subgen. Nidulantes</taxon>
    </lineage>
</organism>
<keyword evidence="3" id="KW-1185">Reference proteome</keyword>
<reference evidence="2 3" key="1">
    <citation type="submission" date="2024-07" db="EMBL/GenBank/DDBJ databases">
        <title>Section-level genome sequencing and comparative genomics of Aspergillus sections Usti and Cavernicolus.</title>
        <authorList>
            <consortium name="Lawrence Berkeley National Laboratory"/>
            <person name="Nybo J.L."/>
            <person name="Vesth T.C."/>
            <person name="Theobald S."/>
            <person name="Frisvad J.C."/>
            <person name="Larsen T.O."/>
            <person name="Kjaerboelling I."/>
            <person name="Rothschild-Mancinelli K."/>
            <person name="Lyhne E.K."/>
            <person name="Kogle M.E."/>
            <person name="Barry K."/>
            <person name="Clum A."/>
            <person name="Na H."/>
            <person name="Ledsgaard L."/>
            <person name="Lin J."/>
            <person name="Lipzen A."/>
            <person name="Kuo A."/>
            <person name="Riley R."/>
            <person name="Mondo S."/>
            <person name="LaButti K."/>
            <person name="Haridas S."/>
            <person name="Pangalinan J."/>
            <person name="Salamov A.A."/>
            <person name="Simmons B.A."/>
            <person name="Magnuson J.K."/>
            <person name="Chen J."/>
            <person name="Drula E."/>
            <person name="Henrissat B."/>
            <person name="Wiebenga A."/>
            <person name="Lubbers R.J."/>
            <person name="Gomes A.C."/>
            <person name="Macurrencykelacurrency M.R."/>
            <person name="Stajich J."/>
            <person name="Grigoriev I.V."/>
            <person name="Mortensen U.H."/>
            <person name="De vries R.P."/>
            <person name="Baker S.E."/>
            <person name="Andersen M.R."/>
        </authorList>
    </citation>
    <scope>NUCLEOTIDE SEQUENCE [LARGE SCALE GENOMIC DNA]</scope>
    <source>
        <strain evidence="2 3">CBS 756.74</strain>
    </source>
</reference>
<feature type="region of interest" description="Disordered" evidence="1">
    <location>
        <begin position="50"/>
        <end position="99"/>
    </location>
</feature>
<dbReference type="GeneID" id="98164613"/>
<proteinExistence type="predicted"/>
<feature type="compositionally biased region" description="Polar residues" evidence="1">
    <location>
        <begin position="53"/>
        <end position="64"/>
    </location>
</feature>
<dbReference type="Proteomes" id="UP001610444">
    <property type="component" value="Unassembled WGS sequence"/>
</dbReference>
<dbReference type="RefSeq" id="XP_070900596.1">
    <property type="nucleotide sequence ID" value="XM_071049449.1"/>
</dbReference>
<dbReference type="EMBL" id="JBFXLR010000015">
    <property type="protein sequence ID" value="KAL2852774.1"/>
    <property type="molecule type" value="Genomic_DNA"/>
</dbReference>
<name>A0ABR4KKH4_9EURO</name>
<evidence type="ECO:0000256" key="1">
    <source>
        <dbReference type="SAM" id="MobiDB-lite"/>
    </source>
</evidence>